<reference evidence="6 7" key="1">
    <citation type="submission" date="2019-07" db="EMBL/GenBank/DDBJ databases">
        <title>Whole genome shotgun sequence of Chryseobacterium lathyri NBRC 105250.</title>
        <authorList>
            <person name="Hosoyama A."/>
            <person name="Uohara A."/>
            <person name="Ohji S."/>
            <person name="Ichikawa N."/>
        </authorList>
    </citation>
    <scope>NUCLEOTIDE SEQUENCE [LARGE SCALE GENOMIC DNA]</scope>
    <source>
        <strain evidence="6 7">NBRC 105250</strain>
    </source>
</reference>
<keyword evidence="2 5" id="KW-0812">Transmembrane</keyword>
<dbReference type="Gene3D" id="1.20.1280.290">
    <property type="match status" value="1"/>
</dbReference>
<dbReference type="NCBIfam" id="NF037968">
    <property type="entry name" value="SemiSWEET_2"/>
    <property type="match status" value="1"/>
</dbReference>
<dbReference type="GO" id="GO:0051119">
    <property type="term" value="F:sugar transmembrane transporter activity"/>
    <property type="evidence" value="ECO:0007669"/>
    <property type="project" value="InterPro"/>
</dbReference>
<keyword evidence="4 5" id="KW-0472">Membrane</keyword>
<evidence type="ECO:0008006" key="8">
    <source>
        <dbReference type="Google" id="ProtNLM"/>
    </source>
</evidence>
<gene>
    <name evidence="6" type="ORF">CLA01_36580</name>
</gene>
<evidence type="ECO:0000256" key="5">
    <source>
        <dbReference type="SAM" id="Phobius"/>
    </source>
</evidence>
<comment type="subcellular location">
    <subcellularLocation>
        <location evidence="1">Membrane</location>
        <topology evidence="1">Multi-pass membrane protein</topology>
    </subcellularLocation>
</comment>
<dbReference type="InterPro" id="IPR047662">
    <property type="entry name" value="SemiSWEET"/>
</dbReference>
<sequence length="112" mass="12718">MEVILLAFQFITVAVKFDEIHFTRIETMNENILGIIAGVLTSISMIPQLIKVIKEKNVDDISLVMLIVLITGLSLWVWYGFIKDELPIILSNAFAVLVNISLLICYMIYKKS</sequence>
<evidence type="ECO:0000256" key="1">
    <source>
        <dbReference type="ARBA" id="ARBA00004141"/>
    </source>
</evidence>
<proteinExistence type="predicted"/>
<dbReference type="Pfam" id="PF04193">
    <property type="entry name" value="PQ-loop"/>
    <property type="match status" value="1"/>
</dbReference>
<feature type="transmembrane region" description="Helical" evidence="5">
    <location>
        <begin position="62"/>
        <end position="82"/>
    </location>
</feature>
<feature type="transmembrane region" description="Helical" evidence="5">
    <location>
        <begin position="88"/>
        <end position="109"/>
    </location>
</feature>
<organism evidence="6 7">
    <name type="scientific">Chryseobacterium lathyri</name>
    <dbReference type="NCBI Taxonomy" id="395933"/>
    <lineage>
        <taxon>Bacteria</taxon>
        <taxon>Pseudomonadati</taxon>
        <taxon>Bacteroidota</taxon>
        <taxon>Flavobacteriia</taxon>
        <taxon>Flavobacteriales</taxon>
        <taxon>Weeksellaceae</taxon>
        <taxon>Chryseobacterium group</taxon>
        <taxon>Chryseobacterium</taxon>
    </lineage>
</organism>
<dbReference type="EMBL" id="BJYI01000016">
    <property type="protein sequence ID" value="GEN73586.1"/>
    <property type="molecule type" value="Genomic_DNA"/>
</dbReference>
<evidence type="ECO:0000256" key="3">
    <source>
        <dbReference type="ARBA" id="ARBA00022989"/>
    </source>
</evidence>
<name>A0A511YEI8_9FLAO</name>
<comment type="caution">
    <text evidence="6">The sequence shown here is derived from an EMBL/GenBank/DDBJ whole genome shotgun (WGS) entry which is preliminary data.</text>
</comment>
<keyword evidence="3 5" id="KW-1133">Transmembrane helix</keyword>
<dbReference type="Proteomes" id="UP000321150">
    <property type="component" value="Unassembled WGS sequence"/>
</dbReference>
<evidence type="ECO:0000313" key="7">
    <source>
        <dbReference type="Proteomes" id="UP000321150"/>
    </source>
</evidence>
<dbReference type="AlphaFoldDB" id="A0A511YEI8"/>
<evidence type="ECO:0000313" key="6">
    <source>
        <dbReference type="EMBL" id="GEN73586.1"/>
    </source>
</evidence>
<dbReference type="InterPro" id="IPR006603">
    <property type="entry name" value="PQ-loop_rpt"/>
</dbReference>
<protein>
    <recommendedName>
        <fullName evidence="8">Sugar transporter SemiSWEET</fullName>
    </recommendedName>
</protein>
<evidence type="ECO:0000256" key="2">
    <source>
        <dbReference type="ARBA" id="ARBA00022692"/>
    </source>
</evidence>
<evidence type="ECO:0000256" key="4">
    <source>
        <dbReference type="ARBA" id="ARBA00023136"/>
    </source>
</evidence>
<accession>A0A511YEI8</accession>
<dbReference type="RefSeq" id="WP_228452707.1">
    <property type="nucleotide sequence ID" value="NZ_BJYI01000016.1"/>
</dbReference>
<dbReference type="GO" id="GO:0016020">
    <property type="term" value="C:membrane"/>
    <property type="evidence" value="ECO:0007669"/>
    <property type="project" value="UniProtKB-SubCell"/>
</dbReference>
<feature type="transmembrane region" description="Helical" evidence="5">
    <location>
        <begin position="32"/>
        <end position="50"/>
    </location>
</feature>